<dbReference type="Proteomes" id="UP001056384">
    <property type="component" value="Chromosome 1"/>
</dbReference>
<comment type="subcellular location">
    <subcellularLocation>
        <location evidence="1">Membrane</location>
    </subcellularLocation>
</comment>
<keyword evidence="6 8" id="KW-0472">Membrane</keyword>
<accession>A0A9Q9EDZ6</accession>
<dbReference type="InterPro" id="IPR015920">
    <property type="entry name" value="Cellobiose_DH-like_cyt"/>
</dbReference>
<dbReference type="PANTHER" id="PTHR47797:SF1">
    <property type="entry name" value="CYTOCHROME B561 DOMAIN-CONTAINING PROTEIN-RELATED"/>
    <property type="match status" value="1"/>
</dbReference>
<dbReference type="CDD" id="cd08760">
    <property type="entry name" value="Cyt_b561_FRRS1_like"/>
    <property type="match status" value="1"/>
</dbReference>
<feature type="chain" id="PRO_5040363228" evidence="9">
    <location>
        <begin position="20"/>
        <end position="470"/>
    </location>
</feature>
<feature type="region of interest" description="Disordered" evidence="7">
    <location>
        <begin position="440"/>
        <end position="470"/>
    </location>
</feature>
<dbReference type="PROSITE" id="PS50939">
    <property type="entry name" value="CYTOCHROME_B561"/>
    <property type="match status" value="1"/>
</dbReference>
<dbReference type="SMART" id="SM00665">
    <property type="entry name" value="B561"/>
    <property type="match status" value="1"/>
</dbReference>
<dbReference type="EMBL" id="CP099418">
    <property type="protein sequence ID" value="USW48226.1"/>
    <property type="molecule type" value="Genomic_DNA"/>
</dbReference>
<feature type="compositionally biased region" description="Polar residues" evidence="7">
    <location>
        <begin position="240"/>
        <end position="251"/>
    </location>
</feature>
<evidence type="ECO:0000256" key="8">
    <source>
        <dbReference type="SAM" id="Phobius"/>
    </source>
</evidence>
<evidence type="ECO:0000256" key="3">
    <source>
        <dbReference type="ARBA" id="ARBA00022692"/>
    </source>
</evidence>
<feature type="transmembrane region" description="Helical" evidence="8">
    <location>
        <begin position="278"/>
        <end position="296"/>
    </location>
</feature>
<evidence type="ECO:0000256" key="5">
    <source>
        <dbReference type="ARBA" id="ARBA00022989"/>
    </source>
</evidence>
<keyword evidence="2" id="KW-0813">Transport</keyword>
<dbReference type="AlphaFoldDB" id="A0A9Q9EDZ6"/>
<evidence type="ECO:0000256" key="7">
    <source>
        <dbReference type="SAM" id="MobiDB-lite"/>
    </source>
</evidence>
<reference evidence="11" key="1">
    <citation type="submission" date="2022-06" db="EMBL/GenBank/DDBJ databases">
        <title>Complete genome sequences of two strains of the flax pathogen Septoria linicola.</title>
        <authorList>
            <person name="Lapalu N."/>
            <person name="Simon A."/>
            <person name="Demenou B."/>
            <person name="Paumier D."/>
            <person name="Guillot M.-P."/>
            <person name="Gout L."/>
            <person name="Valade R."/>
        </authorList>
    </citation>
    <scope>NUCLEOTIDE SEQUENCE</scope>
    <source>
        <strain evidence="11">SE15195</strain>
    </source>
</reference>
<evidence type="ECO:0000256" key="9">
    <source>
        <dbReference type="SAM" id="SignalP"/>
    </source>
</evidence>
<dbReference type="CDD" id="cd09630">
    <property type="entry name" value="CDH_like_cytochrome"/>
    <property type="match status" value="1"/>
</dbReference>
<feature type="domain" description="Cytochrome b561" evidence="10">
    <location>
        <begin position="237"/>
        <end position="431"/>
    </location>
</feature>
<sequence length="470" mass="48192">MRTYIAPAAVLGLGSAVAAQSIARTCPEDNVCYSLNIPESTVQANGDGDIFFQMSAPTSYQWVALGQGSRMAGSNIFVMYTSADGQNVTVSPRLGTGHVEPQHDTTAEIEVLEGSGVADGMMTANVKCSNCNSWQGGTMDFTAQTAQWIYASRTGAALDSDDPAEDIQQHQAYSPFRWQISTAQGGDSTNPFVVAAAAPTGSDSQTASATASSGASASAASTGSSDTGSSSGSAAGSSGNENNGDTSSSGSATFSNAGAPFGGNSDYGDTLTTAHGTLASLAFVAFFPTGAILIRVASFTGIVWLHAAIQALGNVLFIAAFGLGIYIATQLSELGSYHPIIGIVLFVLTLSQPITGLLHHRLYKSRGGRTVSSFVHLGVGRAAIILGLINGGLGLLLAGASNGEKIAYAVFAALMGIIYIAAAIFGEVKRGKKTTGLATQFSESKGHRHLDSTDDHNGGIGMDQLSKERS</sequence>
<feature type="transmembrane region" description="Helical" evidence="8">
    <location>
        <begin position="340"/>
        <end position="358"/>
    </location>
</feature>
<organism evidence="11 12">
    <name type="scientific">Septoria linicola</name>
    <dbReference type="NCBI Taxonomy" id="215465"/>
    <lineage>
        <taxon>Eukaryota</taxon>
        <taxon>Fungi</taxon>
        <taxon>Dikarya</taxon>
        <taxon>Ascomycota</taxon>
        <taxon>Pezizomycotina</taxon>
        <taxon>Dothideomycetes</taxon>
        <taxon>Dothideomycetidae</taxon>
        <taxon>Mycosphaerellales</taxon>
        <taxon>Mycosphaerellaceae</taxon>
        <taxon>Septoria</taxon>
    </lineage>
</organism>
<evidence type="ECO:0000256" key="1">
    <source>
        <dbReference type="ARBA" id="ARBA00004370"/>
    </source>
</evidence>
<dbReference type="Gene3D" id="1.20.120.1770">
    <property type="match status" value="1"/>
</dbReference>
<feature type="transmembrane region" description="Helical" evidence="8">
    <location>
        <begin position="379"/>
        <end position="400"/>
    </location>
</feature>
<name>A0A9Q9EDZ6_9PEZI</name>
<evidence type="ECO:0000256" key="6">
    <source>
        <dbReference type="ARBA" id="ARBA00023136"/>
    </source>
</evidence>
<gene>
    <name evidence="11" type="ORF">Slin15195_G015450</name>
</gene>
<dbReference type="GO" id="GO:0016020">
    <property type="term" value="C:membrane"/>
    <property type="evidence" value="ECO:0007669"/>
    <property type="project" value="UniProtKB-SubCell"/>
</dbReference>
<feature type="compositionally biased region" description="Low complexity" evidence="7">
    <location>
        <begin position="215"/>
        <end position="239"/>
    </location>
</feature>
<evidence type="ECO:0000313" key="11">
    <source>
        <dbReference type="EMBL" id="USW48226.1"/>
    </source>
</evidence>
<dbReference type="Gene3D" id="2.60.40.1210">
    <property type="entry name" value="Cellobiose dehydrogenase, cytochrome domain"/>
    <property type="match status" value="1"/>
</dbReference>
<protein>
    <submittedName>
        <fullName evidence="11">DOMON domain, cytochrome b561/ferric reductase transmembrane</fullName>
    </submittedName>
</protein>
<feature type="signal peptide" evidence="9">
    <location>
        <begin position="1"/>
        <end position="19"/>
    </location>
</feature>
<dbReference type="SUPFAM" id="SSF49344">
    <property type="entry name" value="CBD9-like"/>
    <property type="match status" value="1"/>
</dbReference>
<feature type="transmembrane region" description="Helical" evidence="8">
    <location>
        <begin position="406"/>
        <end position="425"/>
    </location>
</feature>
<keyword evidence="4" id="KW-0249">Electron transport</keyword>
<keyword evidence="12" id="KW-1185">Reference proteome</keyword>
<dbReference type="SMART" id="SM00664">
    <property type="entry name" value="DoH"/>
    <property type="match status" value="1"/>
</dbReference>
<feature type="transmembrane region" description="Helical" evidence="8">
    <location>
        <begin position="303"/>
        <end position="328"/>
    </location>
</feature>
<proteinExistence type="predicted"/>
<feature type="region of interest" description="Disordered" evidence="7">
    <location>
        <begin position="215"/>
        <end position="251"/>
    </location>
</feature>
<dbReference type="Pfam" id="PF16010">
    <property type="entry name" value="CDH-cyt"/>
    <property type="match status" value="1"/>
</dbReference>
<keyword evidence="5 8" id="KW-1133">Transmembrane helix</keyword>
<keyword evidence="3 8" id="KW-0812">Transmembrane</keyword>
<evidence type="ECO:0000313" key="12">
    <source>
        <dbReference type="Proteomes" id="UP001056384"/>
    </source>
</evidence>
<dbReference type="InterPro" id="IPR006593">
    <property type="entry name" value="Cyt_b561/ferric_Rdtase_TM"/>
</dbReference>
<evidence type="ECO:0000256" key="4">
    <source>
        <dbReference type="ARBA" id="ARBA00022982"/>
    </source>
</evidence>
<evidence type="ECO:0000256" key="2">
    <source>
        <dbReference type="ARBA" id="ARBA00022448"/>
    </source>
</evidence>
<dbReference type="PANTHER" id="PTHR47797">
    <property type="entry name" value="DEHYDROGENASE, PUTATIVE (AFU_ORTHOLOGUE AFUA_8G05805)-RELATED"/>
    <property type="match status" value="1"/>
</dbReference>
<dbReference type="InterPro" id="IPR005018">
    <property type="entry name" value="DOMON_domain"/>
</dbReference>
<evidence type="ECO:0000259" key="10">
    <source>
        <dbReference type="PROSITE" id="PS50939"/>
    </source>
</evidence>
<keyword evidence="9" id="KW-0732">Signal</keyword>